<evidence type="ECO:0000313" key="2">
    <source>
        <dbReference type="Proteomes" id="UP001202031"/>
    </source>
</evidence>
<reference evidence="1 2" key="1">
    <citation type="submission" date="2022-03" db="EMBL/GenBank/DDBJ databases">
        <title>Taxonomic description of new species and reclassification of some bacterial strains.</title>
        <authorList>
            <person name="Ndongo S."/>
        </authorList>
    </citation>
    <scope>NUCLEOTIDE SEQUENCE [LARGE SCALE GENOMIC DNA]</scope>
    <source>
        <strain evidence="1 2">Marseille-P6666</strain>
    </source>
</reference>
<keyword evidence="2" id="KW-1185">Reference proteome</keyword>
<comment type="caution">
    <text evidence="1">The sequence shown here is derived from an EMBL/GenBank/DDBJ whole genome shotgun (WGS) entry which is preliminary data.</text>
</comment>
<proteinExistence type="predicted"/>
<sequence>MVAHVAVLSDEWKELHVRVRLDQIISSPLEEREISLESRDAVALTVEAATAQEGSGFFTSQNFGVHDGGRDGSGVVQPLRNKQQEIIMNKITSINGTLIASLNELNEHVENGTAHVTEEERTAWNNQTTVKAKGILIATQEDLDEHTGNKAIHVTEDERAAWNAKADAAALSAKADASSFNVHKDDAVVHITAKERETWNGKQDKLTDEAGNMTLDGGLTAQGGTFSDAVNANGGINIPLAAGAVTNTAAVNRIYAAGLAAVAETYNLQIYLDAAITTTTNNAAVTERVSGQLMRVTVPARQSSSVNMGLDHSLIGRANYSKFGGFTLPVRMSAYKATIKITLGMGDGQVSVRTDRDVDDYTRVHTSAEHFGEVLDVTISDTRDSESRGYWVRVREIYYSRSAGRKFVKTTRALLPLDGNTAVPASISGLVYHQYRDGGWDTDNYGTLWLMTGGYDNRCCIRIANVRGIHTYNSVGFNACHLDIYNSTNATTVDIGAPRIMQRYMDGYNPAYYGFSAIEYNAIKSETIEDFIDPDTQDQA</sequence>
<dbReference type="Proteomes" id="UP001202031">
    <property type="component" value="Unassembled WGS sequence"/>
</dbReference>
<accession>A0ABT0R582</accession>
<dbReference type="GeneID" id="84022771"/>
<dbReference type="EMBL" id="JAMGSI010000001">
    <property type="protein sequence ID" value="MCL6656249.1"/>
    <property type="molecule type" value="Genomic_DNA"/>
</dbReference>
<gene>
    <name evidence="1" type="ORF">M8N44_02815</name>
</gene>
<organism evidence="1 2">
    <name type="scientific">Akkermansia massiliensis</name>
    <dbReference type="NCBI Taxonomy" id="2927224"/>
    <lineage>
        <taxon>Bacteria</taxon>
        <taxon>Pseudomonadati</taxon>
        <taxon>Verrucomicrobiota</taxon>
        <taxon>Verrucomicrobiia</taxon>
        <taxon>Verrucomicrobiales</taxon>
        <taxon>Akkermansiaceae</taxon>
        <taxon>Akkermansia</taxon>
    </lineage>
</organism>
<protein>
    <submittedName>
        <fullName evidence="1">Uncharacterized protein</fullName>
    </submittedName>
</protein>
<name>A0ABT0R582_9BACT</name>
<evidence type="ECO:0000313" key="1">
    <source>
        <dbReference type="EMBL" id="MCL6656249.1"/>
    </source>
</evidence>
<dbReference type="RefSeq" id="WP_102728354.1">
    <property type="nucleotide sequence ID" value="NZ_CP072027.1"/>
</dbReference>